<proteinExistence type="predicted"/>
<reference evidence="1 2" key="1">
    <citation type="submission" date="2021-06" db="EMBL/GenBank/DDBJ databases">
        <authorList>
            <person name="Palmer J.M."/>
        </authorList>
    </citation>
    <scope>NUCLEOTIDE SEQUENCE [LARGE SCALE GENOMIC DNA]</scope>
    <source>
        <strain evidence="2">if_2019</strain>
        <tissue evidence="1">Muscle</tissue>
    </source>
</reference>
<organism evidence="1 2">
    <name type="scientific">Ilyodon furcidens</name>
    <name type="common">goldbreast splitfin</name>
    <dbReference type="NCBI Taxonomy" id="33524"/>
    <lineage>
        <taxon>Eukaryota</taxon>
        <taxon>Metazoa</taxon>
        <taxon>Chordata</taxon>
        <taxon>Craniata</taxon>
        <taxon>Vertebrata</taxon>
        <taxon>Euteleostomi</taxon>
        <taxon>Actinopterygii</taxon>
        <taxon>Neopterygii</taxon>
        <taxon>Teleostei</taxon>
        <taxon>Neoteleostei</taxon>
        <taxon>Acanthomorphata</taxon>
        <taxon>Ovalentaria</taxon>
        <taxon>Atherinomorphae</taxon>
        <taxon>Cyprinodontiformes</taxon>
        <taxon>Goodeidae</taxon>
        <taxon>Ilyodon</taxon>
    </lineage>
</organism>
<name>A0ABV0VIS9_9TELE</name>
<accession>A0ABV0VIS9</accession>
<protein>
    <submittedName>
        <fullName evidence="1">Uncharacterized protein</fullName>
    </submittedName>
</protein>
<evidence type="ECO:0000313" key="2">
    <source>
        <dbReference type="Proteomes" id="UP001482620"/>
    </source>
</evidence>
<dbReference type="EMBL" id="JAHRIQ010108378">
    <property type="protein sequence ID" value="MEQ2256934.1"/>
    <property type="molecule type" value="Genomic_DNA"/>
</dbReference>
<gene>
    <name evidence="1" type="ORF">ILYODFUR_029164</name>
</gene>
<sequence length="143" mass="16021">MAANPENLFHFMCCVSEAQNFRCSPVFPSGFVAQQHVSLTILPSMPNIFPRPSHGSRWNIVYMLPPPPSYRGLMHDPDPAGLNIHNDDPAVSSLRPPQHPAEIIISVIISWYSLVFIQCEGTPNNAADPATNSIWWHLKSYRT</sequence>
<evidence type="ECO:0000313" key="1">
    <source>
        <dbReference type="EMBL" id="MEQ2256934.1"/>
    </source>
</evidence>
<comment type="caution">
    <text evidence="1">The sequence shown here is derived from an EMBL/GenBank/DDBJ whole genome shotgun (WGS) entry which is preliminary data.</text>
</comment>
<dbReference type="Proteomes" id="UP001482620">
    <property type="component" value="Unassembled WGS sequence"/>
</dbReference>
<keyword evidence="2" id="KW-1185">Reference proteome</keyword>